<comment type="subcellular location">
    <subcellularLocation>
        <location evidence="1">Periplasm</location>
    </subcellularLocation>
</comment>
<dbReference type="AlphaFoldDB" id="A0A1B6VIS7"/>
<dbReference type="CDD" id="cd08503">
    <property type="entry name" value="PBP2_NikA_DppA_OppA_like_17"/>
    <property type="match status" value="1"/>
</dbReference>
<dbReference type="InterPro" id="IPR006311">
    <property type="entry name" value="TAT_signal"/>
</dbReference>
<reference evidence="6 7" key="1">
    <citation type="submission" date="2016-03" db="EMBL/GenBank/DDBJ databases">
        <title>Draft genome sequence of Gluconobacter cerinus strain CECT 9110.</title>
        <authorList>
            <person name="Sainz F."/>
            <person name="Mas A."/>
            <person name="Torija M.J."/>
        </authorList>
    </citation>
    <scope>NUCLEOTIDE SEQUENCE [LARGE SCALE GENOMIC DNA]</scope>
    <source>
        <strain evidence="6 7">CECT 9110</strain>
    </source>
</reference>
<gene>
    <name evidence="6" type="ORF">A0123_02275</name>
</gene>
<evidence type="ECO:0000256" key="2">
    <source>
        <dbReference type="ARBA" id="ARBA00005695"/>
    </source>
</evidence>
<dbReference type="Gene3D" id="3.10.105.10">
    <property type="entry name" value="Dipeptide-binding Protein, Domain 3"/>
    <property type="match status" value="1"/>
</dbReference>
<dbReference type="SUPFAM" id="SSF53850">
    <property type="entry name" value="Periplasmic binding protein-like II"/>
    <property type="match status" value="1"/>
</dbReference>
<dbReference type="PATRIC" id="fig|38307.3.peg.2372"/>
<dbReference type="InterPro" id="IPR030678">
    <property type="entry name" value="Peptide/Ni-bd"/>
</dbReference>
<evidence type="ECO:0000259" key="5">
    <source>
        <dbReference type="Pfam" id="PF00496"/>
    </source>
</evidence>
<comment type="similarity">
    <text evidence="2">Belongs to the bacterial solute-binding protein 5 family.</text>
</comment>
<dbReference type="GO" id="GO:0043190">
    <property type="term" value="C:ATP-binding cassette (ABC) transporter complex"/>
    <property type="evidence" value="ECO:0007669"/>
    <property type="project" value="InterPro"/>
</dbReference>
<dbReference type="PANTHER" id="PTHR30290">
    <property type="entry name" value="PERIPLASMIC BINDING COMPONENT OF ABC TRANSPORTER"/>
    <property type="match status" value="1"/>
</dbReference>
<keyword evidence="4" id="KW-0732">Signal</keyword>
<dbReference type="GO" id="GO:0030288">
    <property type="term" value="C:outer membrane-bounded periplasmic space"/>
    <property type="evidence" value="ECO:0007669"/>
    <property type="project" value="UniProtKB-ARBA"/>
</dbReference>
<dbReference type="RefSeq" id="WP_064274945.1">
    <property type="nucleotide sequence ID" value="NZ_LUTU01000010.1"/>
</dbReference>
<dbReference type="Gene3D" id="3.40.190.10">
    <property type="entry name" value="Periplasmic binding protein-like II"/>
    <property type="match status" value="1"/>
</dbReference>
<dbReference type="EMBL" id="LUTU01000010">
    <property type="protein sequence ID" value="OAJ67129.1"/>
    <property type="molecule type" value="Genomic_DNA"/>
</dbReference>
<dbReference type="GO" id="GO:0015833">
    <property type="term" value="P:peptide transport"/>
    <property type="evidence" value="ECO:0007669"/>
    <property type="project" value="TreeGrafter"/>
</dbReference>
<sequence>MQVASVLHRRSVLKGAGLLVAGMTSQSVKATPVSGGHLKVAGAVGSASETLDPARQSMATDYIRGHLFYDGLISLDDRLNPRFALAEALDSNDFLTWQIRLRRNVQFHDGTALTADDVVFSLRRHQDPGVGSQQYALARTMQSVRAVSPVLVEIVLDAPNSDFPAILGISNFAILKAGTTDFRVPNGTGPFRGQEFTPGIRTVAVRNPEFWGARPYLESVELIAIPDEMARHNALMSGDVDLIATANPRLVQMLKQGGFGVVESPVGTYTDLSIRLDQRYGCSPDFVEGLKFLLNREQIRQSVFLGFSRVGNDQPIPPESPYFNHQLPQRSYDPDKAQFLLKRSGFLGETIPLVCSPAALASVDIAVVLQYAASQIGQKMAVHRVPADGYWTQYWMKAPLGFGNINPRPAPSLTFELGFASTSPWNESRWRNPHFDSLLRDAKSTRDDSRKRQLYWDMQELVSSGSGVCIPNFTNSLDAYAPHVCGLRPSQAGQLMGYDFARSVWLNENRGKKV</sequence>
<proteinExistence type="inferred from homology"/>
<name>A0A1B6VIS7_9PROT</name>
<dbReference type="PROSITE" id="PS51318">
    <property type="entry name" value="TAT"/>
    <property type="match status" value="1"/>
</dbReference>
<dbReference type="PANTHER" id="PTHR30290:SF10">
    <property type="entry name" value="PERIPLASMIC OLIGOPEPTIDE-BINDING PROTEIN-RELATED"/>
    <property type="match status" value="1"/>
</dbReference>
<dbReference type="Pfam" id="PF00496">
    <property type="entry name" value="SBP_bac_5"/>
    <property type="match status" value="1"/>
</dbReference>
<keyword evidence="3" id="KW-0813">Transport</keyword>
<evidence type="ECO:0000313" key="6">
    <source>
        <dbReference type="EMBL" id="OAJ67129.1"/>
    </source>
</evidence>
<evidence type="ECO:0000256" key="4">
    <source>
        <dbReference type="ARBA" id="ARBA00022729"/>
    </source>
</evidence>
<dbReference type="InterPro" id="IPR000914">
    <property type="entry name" value="SBP_5_dom"/>
</dbReference>
<dbReference type="OrthoDB" id="9803988at2"/>
<dbReference type="PIRSF" id="PIRSF002741">
    <property type="entry name" value="MppA"/>
    <property type="match status" value="1"/>
</dbReference>
<dbReference type="InterPro" id="IPR039424">
    <property type="entry name" value="SBP_5"/>
</dbReference>
<evidence type="ECO:0000313" key="7">
    <source>
        <dbReference type="Proteomes" id="UP000077786"/>
    </source>
</evidence>
<feature type="domain" description="Solute-binding protein family 5" evidence="5">
    <location>
        <begin position="84"/>
        <end position="423"/>
    </location>
</feature>
<dbReference type="GO" id="GO:1904680">
    <property type="term" value="F:peptide transmembrane transporter activity"/>
    <property type="evidence" value="ECO:0007669"/>
    <property type="project" value="TreeGrafter"/>
</dbReference>
<accession>A0A1B6VIS7</accession>
<dbReference type="Proteomes" id="UP000077786">
    <property type="component" value="Unassembled WGS sequence"/>
</dbReference>
<evidence type="ECO:0000256" key="3">
    <source>
        <dbReference type="ARBA" id="ARBA00022448"/>
    </source>
</evidence>
<protein>
    <submittedName>
        <fullName evidence="6">ABC transporter substrate-binding protein</fullName>
    </submittedName>
</protein>
<comment type="caution">
    <text evidence="6">The sequence shown here is derived from an EMBL/GenBank/DDBJ whole genome shotgun (WGS) entry which is preliminary data.</text>
</comment>
<organism evidence="6 7">
    <name type="scientific">Gluconobacter cerinus</name>
    <dbReference type="NCBI Taxonomy" id="38307"/>
    <lineage>
        <taxon>Bacteria</taxon>
        <taxon>Pseudomonadati</taxon>
        <taxon>Pseudomonadota</taxon>
        <taxon>Alphaproteobacteria</taxon>
        <taxon>Acetobacterales</taxon>
        <taxon>Acetobacteraceae</taxon>
        <taxon>Gluconobacter</taxon>
    </lineage>
</organism>
<evidence type="ECO:0000256" key="1">
    <source>
        <dbReference type="ARBA" id="ARBA00004418"/>
    </source>
</evidence>